<keyword evidence="4" id="KW-0336">GPI-anchor</keyword>
<dbReference type="InterPro" id="IPR011330">
    <property type="entry name" value="Glyco_hydro/deAcase_b/a-brl"/>
</dbReference>
<evidence type="ECO:0000313" key="17">
    <source>
        <dbReference type="EMBL" id="KAG7087043.1"/>
    </source>
</evidence>
<accession>A0A9P7RQ53</accession>
<evidence type="ECO:0000256" key="13">
    <source>
        <dbReference type="ARBA" id="ARBA00048494"/>
    </source>
</evidence>
<evidence type="ECO:0000256" key="9">
    <source>
        <dbReference type="ARBA" id="ARBA00023288"/>
    </source>
</evidence>
<keyword evidence="8" id="KW-0170">Cobalt</keyword>
<feature type="compositionally biased region" description="Pro residues" evidence="14">
    <location>
        <begin position="428"/>
        <end position="437"/>
    </location>
</feature>
<evidence type="ECO:0000256" key="1">
    <source>
        <dbReference type="ARBA" id="ARBA00001941"/>
    </source>
</evidence>
<keyword evidence="11" id="KW-0624">Polysaccharide degradation</keyword>
<keyword evidence="5" id="KW-0146">Chitin degradation</keyword>
<organism evidence="17 18">
    <name type="scientific">Marasmius oreades</name>
    <name type="common">fairy-ring Marasmius</name>
    <dbReference type="NCBI Taxonomy" id="181124"/>
    <lineage>
        <taxon>Eukaryota</taxon>
        <taxon>Fungi</taxon>
        <taxon>Dikarya</taxon>
        <taxon>Basidiomycota</taxon>
        <taxon>Agaricomycotina</taxon>
        <taxon>Agaricomycetes</taxon>
        <taxon>Agaricomycetidae</taxon>
        <taxon>Agaricales</taxon>
        <taxon>Marasmiineae</taxon>
        <taxon>Marasmiaceae</taxon>
        <taxon>Marasmius</taxon>
    </lineage>
</organism>
<dbReference type="InterPro" id="IPR002509">
    <property type="entry name" value="NODB_dom"/>
</dbReference>
<feature type="domain" description="NodB homology" evidence="16">
    <location>
        <begin position="138"/>
        <end position="326"/>
    </location>
</feature>
<dbReference type="Pfam" id="PF01522">
    <property type="entry name" value="Polysacc_deac_1"/>
    <property type="match status" value="1"/>
</dbReference>
<dbReference type="GO" id="GO:0009272">
    <property type="term" value="P:fungal-type cell wall biogenesis"/>
    <property type="evidence" value="ECO:0007669"/>
    <property type="project" value="UniProtKB-ARBA"/>
</dbReference>
<dbReference type="PANTHER" id="PTHR10587:SF98">
    <property type="entry name" value="CHITIN DEACETYLASE"/>
    <property type="match status" value="1"/>
</dbReference>
<dbReference type="GeneID" id="66082097"/>
<dbReference type="SUPFAM" id="SSF88713">
    <property type="entry name" value="Glycoside hydrolase/deacetylase"/>
    <property type="match status" value="1"/>
</dbReference>
<keyword evidence="3" id="KW-1003">Cell membrane</keyword>
<dbReference type="GO" id="GO:0004099">
    <property type="term" value="F:chitin deacetylase activity"/>
    <property type="evidence" value="ECO:0007669"/>
    <property type="project" value="UniProtKB-EC"/>
</dbReference>
<evidence type="ECO:0000256" key="15">
    <source>
        <dbReference type="SAM" id="SignalP"/>
    </source>
</evidence>
<reference evidence="17" key="1">
    <citation type="journal article" date="2021" name="Genome Biol. Evol.">
        <title>The assembled and annotated genome of the fairy-ring fungus Marasmius oreades.</title>
        <authorList>
            <person name="Hiltunen M."/>
            <person name="Ament-Velasquez S.L."/>
            <person name="Johannesson H."/>
        </authorList>
    </citation>
    <scope>NUCLEOTIDE SEQUENCE</scope>
    <source>
        <strain evidence="17">03SP1</strain>
    </source>
</reference>
<evidence type="ECO:0000256" key="7">
    <source>
        <dbReference type="ARBA" id="ARBA00023277"/>
    </source>
</evidence>
<evidence type="ECO:0000256" key="5">
    <source>
        <dbReference type="ARBA" id="ARBA00023024"/>
    </source>
</evidence>
<dbReference type="Gene3D" id="3.20.20.370">
    <property type="entry name" value="Glycoside hydrolase/deacetylase"/>
    <property type="match status" value="1"/>
</dbReference>
<dbReference type="GO" id="GO:0000272">
    <property type="term" value="P:polysaccharide catabolic process"/>
    <property type="evidence" value="ECO:0007669"/>
    <property type="project" value="UniProtKB-KW"/>
</dbReference>
<dbReference type="PANTHER" id="PTHR10587">
    <property type="entry name" value="GLYCOSYL TRANSFERASE-RELATED"/>
    <property type="match status" value="1"/>
</dbReference>
<comment type="catalytic activity">
    <reaction evidence="13">
        <text>[(1-&gt;4)-N-acetyl-beta-D-glucosaminyl](n) + n H2O = chitosan + n acetate</text>
        <dbReference type="Rhea" id="RHEA:10464"/>
        <dbReference type="Rhea" id="RHEA-COMP:9593"/>
        <dbReference type="Rhea" id="RHEA-COMP:9597"/>
        <dbReference type="ChEBI" id="CHEBI:15377"/>
        <dbReference type="ChEBI" id="CHEBI:17029"/>
        <dbReference type="ChEBI" id="CHEBI:30089"/>
        <dbReference type="ChEBI" id="CHEBI:57704"/>
        <dbReference type="EC" id="3.5.1.41"/>
    </reaction>
    <physiologicalReaction direction="left-to-right" evidence="13">
        <dbReference type="Rhea" id="RHEA:10465"/>
    </physiologicalReaction>
</comment>
<sequence>MLTNRLNLVVLSSLTTHVLSLAVKRAEPDRSNVVEFAKITDPTQECAPYWYPPSDNYPQFPTTWGVANIVAGDTAAQNKWNEIKGKIPNTPPKGVNGDFSNVQYDNSKDPDCWWTATGCVTPKLAGIAPDVARIPEPLSVGYGFDDGPNCSHNAFYDYMVQKNQKATMFFIGSNVINWPLQAQRALYDGHEICAHSWSHSSMTSLSSEQAFAEIYYTVQAIKSVAGVTVTCWRPPYGDTDDRIRAIVNALGLSTVLWQYDSDDWKGGAQVDTNYKTFIGQAKGGEFSKQGTIYLQHEIDEFTMGKAMEYYPSMKDAFKYMVPVAVALNKTHPYAEAEVEFPTFDEYISGTVRKPLPDSALSYLGLTATPPSSASSSPSNSATGASTSTSTTASSGASPSSPPSSSPVSTPTAPATPTSTRAATNTVPPSTPTQPSKPKPGKTMQSFINWLIGGLKRWGF</sequence>
<feature type="compositionally biased region" description="Low complexity" evidence="14">
    <location>
        <begin position="367"/>
        <end position="398"/>
    </location>
</feature>
<comment type="subcellular location">
    <subcellularLocation>
        <location evidence="2">Cell membrane</location>
        <topology evidence="2">Lipid-anchor</topology>
        <topology evidence="2">GPI-anchor</topology>
    </subcellularLocation>
</comment>
<comment type="cofactor">
    <cofactor evidence="1">
        <name>Co(2+)</name>
        <dbReference type="ChEBI" id="CHEBI:48828"/>
    </cofactor>
</comment>
<keyword evidence="9" id="KW-0449">Lipoprotein</keyword>
<dbReference type="Proteomes" id="UP001049176">
    <property type="component" value="Chromosome 9"/>
</dbReference>
<feature type="signal peptide" evidence="15">
    <location>
        <begin position="1"/>
        <end position="20"/>
    </location>
</feature>
<evidence type="ECO:0000256" key="6">
    <source>
        <dbReference type="ARBA" id="ARBA00023136"/>
    </source>
</evidence>
<keyword evidence="6" id="KW-0472">Membrane</keyword>
<dbReference type="GO" id="GO:0005886">
    <property type="term" value="C:plasma membrane"/>
    <property type="evidence" value="ECO:0007669"/>
    <property type="project" value="UniProtKB-SubCell"/>
</dbReference>
<name>A0A9P7RQ53_9AGAR</name>
<evidence type="ECO:0000256" key="4">
    <source>
        <dbReference type="ARBA" id="ARBA00022622"/>
    </source>
</evidence>
<evidence type="ECO:0000313" key="18">
    <source>
        <dbReference type="Proteomes" id="UP001049176"/>
    </source>
</evidence>
<evidence type="ECO:0000256" key="8">
    <source>
        <dbReference type="ARBA" id="ARBA00023285"/>
    </source>
</evidence>
<dbReference type="GO" id="GO:0071555">
    <property type="term" value="P:cell wall organization"/>
    <property type="evidence" value="ECO:0007669"/>
    <property type="project" value="UniProtKB-KW"/>
</dbReference>
<evidence type="ECO:0000256" key="3">
    <source>
        <dbReference type="ARBA" id="ARBA00022475"/>
    </source>
</evidence>
<keyword evidence="18" id="KW-1185">Reference proteome</keyword>
<dbReference type="EC" id="3.5.1.41" evidence="12"/>
<proteinExistence type="predicted"/>
<dbReference type="EMBL" id="CM032189">
    <property type="protein sequence ID" value="KAG7087043.1"/>
    <property type="molecule type" value="Genomic_DNA"/>
</dbReference>
<dbReference type="PROSITE" id="PS51677">
    <property type="entry name" value="NODB"/>
    <property type="match status" value="1"/>
</dbReference>
<feature type="chain" id="PRO_5040265628" description="chitin deacetylase" evidence="15">
    <location>
        <begin position="21"/>
        <end position="459"/>
    </location>
</feature>
<keyword evidence="10" id="KW-0961">Cell wall biogenesis/degradation</keyword>
<dbReference type="KEGG" id="more:E1B28_013022"/>
<feature type="region of interest" description="Disordered" evidence="14">
    <location>
        <begin position="367"/>
        <end position="443"/>
    </location>
</feature>
<evidence type="ECO:0000256" key="2">
    <source>
        <dbReference type="ARBA" id="ARBA00004609"/>
    </source>
</evidence>
<evidence type="ECO:0000256" key="12">
    <source>
        <dbReference type="ARBA" id="ARBA00024056"/>
    </source>
</evidence>
<gene>
    <name evidence="17" type="ORF">E1B28_013022</name>
</gene>
<keyword evidence="15" id="KW-0732">Signal</keyword>
<feature type="compositionally biased region" description="Low complexity" evidence="14">
    <location>
        <begin position="405"/>
        <end position="427"/>
    </location>
</feature>
<dbReference type="GO" id="GO:0006032">
    <property type="term" value="P:chitin catabolic process"/>
    <property type="evidence" value="ECO:0007669"/>
    <property type="project" value="UniProtKB-KW"/>
</dbReference>
<keyword evidence="4" id="KW-0325">Glycoprotein</keyword>
<protein>
    <recommendedName>
        <fullName evidence="12">chitin deacetylase</fullName>
        <ecNumber evidence="12">3.5.1.41</ecNumber>
    </recommendedName>
</protein>
<dbReference type="AlphaFoldDB" id="A0A9P7RQ53"/>
<dbReference type="RefSeq" id="XP_043003514.1">
    <property type="nucleotide sequence ID" value="XM_043158171.1"/>
</dbReference>
<evidence type="ECO:0000259" key="16">
    <source>
        <dbReference type="PROSITE" id="PS51677"/>
    </source>
</evidence>
<evidence type="ECO:0000256" key="14">
    <source>
        <dbReference type="SAM" id="MobiDB-lite"/>
    </source>
</evidence>
<dbReference type="OrthoDB" id="407355at2759"/>
<dbReference type="GO" id="GO:0098552">
    <property type="term" value="C:side of membrane"/>
    <property type="evidence" value="ECO:0007669"/>
    <property type="project" value="UniProtKB-KW"/>
</dbReference>
<evidence type="ECO:0000256" key="10">
    <source>
        <dbReference type="ARBA" id="ARBA00023316"/>
    </source>
</evidence>
<keyword evidence="7" id="KW-0119">Carbohydrate metabolism</keyword>
<evidence type="ECO:0000256" key="11">
    <source>
        <dbReference type="ARBA" id="ARBA00023326"/>
    </source>
</evidence>
<comment type="caution">
    <text evidence="17">The sequence shown here is derived from an EMBL/GenBank/DDBJ whole genome shotgun (WGS) entry which is preliminary data.</text>
</comment>
<dbReference type="InterPro" id="IPR050248">
    <property type="entry name" value="Polysacc_deacetylase_ArnD"/>
</dbReference>